<dbReference type="AlphaFoldDB" id="A1SSJ4"/>
<dbReference type="EMBL" id="CP000510">
    <property type="protein sequence ID" value="ABM02459.1"/>
    <property type="molecule type" value="Genomic_DNA"/>
</dbReference>
<gene>
    <name evidence="2" type="ordered locus">Ping_0605</name>
</gene>
<dbReference type="Proteomes" id="UP000000639">
    <property type="component" value="Chromosome"/>
</dbReference>
<evidence type="ECO:0000313" key="3">
    <source>
        <dbReference type="Proteomes" id="UP000000639"/>
    </source>
</evidence>
<dbReference type="NCBIfam" id="TIGR02292">
    <property type="entry name" value="ygfB_yecA"/>
    <property type="match status" value="1"/>
</dbReference>
<dbReference type="NCBIfam" id="NF002477">
    <property type="entry name" value="PRK01736.1"/>
    <property type="match status" value="1"/>
</dbReference>
<organism evidence="2 3">
    <name type="scientific">Psychromonas ingrahamii (strain DSM 17664 / CCUG 51855 / 37)</name>
    <dbReference type="NCBI Taxonomy" id="357804"/>
    <lineage>
        <taxon>Bacteria</taxon>
        <taxon>Pseudomonadati</taxon>
        <taxon>Pseudomonadota</taxon>
        <taxon>Gammaproteobacteria</taxon>
        <taxon>Alteromonadales</taxon>
        <taxon>Psychromonadaceae</taxon>
        <taxon>Psychromonas</taxon>
    </lineage>
</organism>
<dbReference type="KEGG" id="pin:Ping_0605"/>
<dbReference type="eggNOG" id="COG3079">
    <property type="taxonomic scope" value="Bacteria"/>
</dbReference>
<sequence length="189" mass="20904">MSNEPLPSFNKITQTLEAAELFTNASETHGVLSGLICGGVKLDGKSWRPHFNDVVNEGVGLPRSAQKLVESIYGQVVNQFTDDGLGFNLLLPDDEVPLDERAEAMSQWSQGFLVGFGMVQQALNEAPADVQELIRDIRDISQVSLDFEQEDEESEIAFAEIVEYLRVGAMLCFNTFSRNPNTPISKTLH</sequence>
<evidence type="ECO:0000313" key="2">
    <source>
        <dbReference type="EMBL" id="ABM02459.1"/>
    </source>
</evidence>
<comment type="similarity">
    <text evidence="1">Belongs to the UPF0149 family.</text>
</comment>
<dbReference type="InterPro" id="IPR011978">
    <property type="entry name" value="YgfB-like"/>
</dbReference>
<protein>
    <submittedName>
        <fullName evidence="2">YecA family protein</fullName>
    </submittedName>
</protein>
<evidence type="ECO:0000256" key="1">
    <source>
        <dbReference type="ARBA" id="ARBA00038308"/>
    </source>
</evidence>
<dbReference type="STRING" id="357804.Ping_0605"/>
<dbReference type="Pfam" id="PF03695">
    <property type="entry name" value="UPF0149"/>
    <property type="match status" value="1"/>
</dbReference>
<proteinExistence type="inferred from homology"/>
<dbReference type="PANTHER" id="PTHR37528:SF1">
    <property type="entry name" value="UPF0149 PROTEIN YGFB"/>
    <property type="match status" value="1"/>
</dbReference>
<reference evidence="2 3" key="1">
    <citation type="submission" date="2007-01" db="EMBL/GenBank/DDBJ databases">
        <title>Complete sequence of Psychromonas ingrahamii 37.</title>
        <authorList>
            <consortium name="US DOE Joint Genome Institute"/>
            <person name="Copeland A."/>
            <person name="Lucas S."/>
            <person name="Lapidus A."/>
            <person name="Barry K."/>
            <person name="Detter J.C."/>
            <person name="Glavina del Rio T."/>
            <person name="Hammon N."/>
            <person name="Israni S."/>
            <person name="Dalin E."/>
            <person name="Tice H."/>
            <person name="Pitluck S."/>
            <person name="Thompson L.S."/>
            <person name="Brettin T."/>
            <person name="Bruce D."/>
            <person name="Han C."/>
            <person name="Tapia R."/>
            <person name="Schmutz J."/>
            <person name="Larimer F."/>
            <person name="Land M."/>
            <person name="Hauser L."/>
            <person name="Kyrpides N."/>
            <person name="Ivanova N."/>
            <person name="Staley J."/>
            <person name="Richardson P."/>
        </authorList>
    </citation>
    <scope>NUCLEOTIDE SEQUENCE [LARGE SCALE GENOMIC DNA]</scope>
    <source>
        <strain evidence="2 3">37</strain>
    </source>
</reference>
<dbReference type="InterPro" id="IPR036255">
    <property type="entry name" value="YgfB-like_sf"/>
</dbReference>
<dbReference type="HOGENOM" id="CLU_085336_0_0_6"/>
<dbReference type="Gene3D" id="1.20.120.740">
    <property type="entry name" value="YgfB uncharacterised protein family UPF0149, PF03695"/>
    <property type="match status" value="1"/>
</dbReference>
<dbReference type="RefSeq" id="WP_011769018.1">
    <property type="nucleotide sequence ID" value="NC_008709.1"/>
</dbReference>
<accession>A1SSJ4</accession>
<dbReference type="OrthoDB" id="9783391at2"/>
<dbReference type="PANTHER" id="PTHR37528">
    <property type="entry name" value="UPF0149 PROTEIN YGFB"/>
    <property type="match status" value="1"/>
</dbReference>
<name>A1SSJ4_PSYIN</name>
<dbReference type="GO" id="GO:0005829">
    <property type="term" value="C:cytosol"/>
    <property type="evidence" value="ECO:0007669"/>
    <property type="project" value="TreeGrafter"/>
</dbReference>
<dbReference type="SUPFAM" id="SSF101327">
    <property type="entry name" value="YgfB-like"/>
    <property type="match status" value="1"/>
</dbReference>
<keyword evidence="3" id="KW-1185">Reference proteome</keyword>